<evidence type="ECO:0000313" key="2">
    <source>
        <dbReference type="Proteomes" id="UP001057402"/>
    </source>
</evidence>
<keyword evidence="2" id="KW-1185">Reference proteome</keyword>
<organism evidence="1 2">
    <name type="scientific">Melastoma candidum</name>
    <dbReference type="NCBI Taxonomy" id="119954"/>
    <lineage>
        <taxon>Eukaryota</taxon>
        <taxon>Viridiplantae</taxon>
        <taxon>Streptophyta</taxon>
        <taxon>Embryophyta</taxon>
        <taxon>Tracheophyta</taxon>
        <taxon>Spermatophyta</taxon>
        <taxon>Magnoliopsida</taxon>
        <taxon>eudicotyledons</taxon>
        <taxon>Gunneridae</taxon>
        <taxon>Pentapetalae</taxon>
        <taxon>rosids</taxon>
        <taxon>malvids</taxon>
        <taxon>Myrtales</taxon>
        <taxon>Melastomataceae</taxon>
        <taxon>Melastomatoideae</taxon>
        <taxon>Melastomateae</taxon>
        <taxon>Melastoma</taxon>
    </lineage>
</organism>
<dbReference type="Proteomes" id="UP001057402">
    <property type="component" value="Chromosome 6"/>
</dbReference>
<name>A0ACB9QI02_9MYRT</name>
<gene>
    <name evidence="1" type="ORF">MLD38_022303</name>
</gene>
<sequence>MVSEPGAAPLVNLFTQASQDMDVYLSTIFQAISVSCDNYLRIHDDTLVKDLASADLATKKNLENLVKFAKGLLKQPVSLVNLDNGISEPVNRGTNEEALRR</sequence>
<dbReference type="EMBL" id="CM042885">
    <property type="protein sequence ID" value="KAI4366422.1"/>
    <property type="molecule type" value="Genomic_DNA"/>
</dbReference>
<accession>A0ACB9QI02</accession>
<comment type="caution">
    <text evidence="1">The sequence shown here is derived from an EMBL/GenBank/DDBJ whole genome shotgun (WGS) entry which is preliminary data.</text>
</comment>
<proteinExistence type="predicted"/>
<evidence type="ECO:0000313" key="1">
    <source>
        <dbReference type="EMBL" id="KAI4366422.1"/>
    </source>
</evidence>
<protein>
    <submittedName>
        <fullName evidence="1">Uncharacterized protein</fullName>
    </submittedName>
</protein>
<reference evidence="2" key="1">
    <citation type="journal article" date="2023" name="Front. Plant Sci.">
        <title>Chromosomal-level genome assembly of Melastoma candidum provides insights into trichome evolution.</title>
        <authorList>
            <person name="Zhong Y."/>
            <person name="Wu W."/>
            <person name="Sun C."/>
            <person name="Zou P."/>
            <person name="Liu Y."/>
            <person name="Dai S."/>
            <person name="Zhou R."/>
        </authorList>
    </citation>
    <scope>NUCLEOTIDE SEQUENCE [LARGE SCALE GENOMIC DNA]</scope>
</reference>